<gene>
    <name evidence="2" type="ORF">CSC78_00220</name>
</gene>
<dbReference type="EMBL" id="PDWW01000001">
    <property type="protein sequence ID" value="KAF1727286.1"/>
    <property type="molecule type" value="Genomic_DNA"/>
</dbReference>
<keyword evidence="1" id="KW-0732">Signal</keyword>
<feature type="signal peptide" evidence="1">
    <location>
        <begin position="1"/>
        <end position="18"/>
    </location>
</feature>
<keyword evidence="3" id="KW-1185">Reference proteome</keyword>
<protein>
    <recommendedName>
        <fullName evidence="4">Peptidase inhibitor I78 family protein</fullName>
    </recommendedName>
</protein>
<comment type="caution">
    <text evidence="2">The sequence shown here is derived from an EMBL/GenBank/DDBJ whole genome shotgun (WGS) entry which is preliminary data.</text>
</comment>
<organism evidence="2 3">
    <name type="scientific">Pseudoxanthomonas japonensis</name>
    <dbReference type="NCBI Taxonomy" id="69284"/>
    <lineage>
        <taxon>Bacteria</taxon>
        <taxon>Pseudomonadati</taxon>
        <taxon>Pseudomonadota</taxon>
        <taxon>Gammaproteobacteria</taxon>
        <taxon>Lysobacterales</taxon>
        <taxon>Lysobacteraceae</taxon>
        <taxon>Pseudoxanthomonas</taxon>
    </lineage>
</organism>
<dbReference type="Proteomes" id="UP000781710">
    <property type="component" value="Unassembled WGS sequence"/>
</dbReference>
<accession>A0ABQ6ZLQ7</accession>
<evidence type="ECO:0000256" key="1">
    <source>
        <dbReference type="SAM" id="SignalP"/>
    </source>
</evidence>
<evidence type="ECO:0000313" key="2">
    <source>
        <dbReference type="EMBL" id="KAF1727286.1"/>
    </source>
</evidence>
<dbReference type="RefSeq" id="WP_162335896.1">
    <property type="nucleotide sequence ID" value="NZ_JBHSRQ010000007.1"/>
</dbReference>
<evidence type="ECO:0000313" key="3">
    <source>
        <dbReference type="Proteomes" id="UP000781710"/>
    </source>
</evidence>
<reference evidence="2 3" key="1">
    <citation type="submission" date="2017-10" db="EMBL/GenBank/DDBJ databases">
        <title>Whole genome sequencing of members of genus Pseudoxanthomonas.</title>
        <authorList>
            <person name="Kumar S."/>
            <person name="Bansal K."/>
            <person name="Kaur A."/>
            <person name="Patil P."/>
            <person name="Sharma S."/>
            <person name="Patil P.B."/>
        </authorList>
    </citation>
    <scope>NUCLEOTIDE SEQUENCE [LARGE SCALE GENOMIC DNA]</scope>
    <source>
        <strain evidence="2 3">DSM 17109</strain>
    </source>
</reference>
<sequence>MRLTWLLPLFLLTSPVSADVRRPLSPLTSEIVAASDVPLPDCGIAGTPGELEAARSCVDAAVRNSRPFVIQFRMEGIDSVVWQAAIQLPSGRRMLLQHDSFGEGRITRETC</sequence>
<proteinExistence type="predicted"/>
<evidence type="ECO:0008006" key="4">
    <source>
        <dbReference type="Google" id="ProtNLM"/>
    </source>
</evidence>
<feature type="chain" id="PRO_5047245412" description="Peptidase inhibitor I78 family protein" evidence="1">
    <location>
        <begin position="19"/>
        <end position="111"/>
    </location>
</feature>
<name>A0ABQ6ZLQ7_9GAMM</name>